<feature type="domain" description="Ion transport" evidence="15">
    <location>
        <begin position="552"/>
        <end position="794"/>
    </location>
</feature>
<keyword evidence="5" id="KW-0677">Repeat</keyword>
<dbReference type="GO" id="GO:0005216">
    <property type="term" value="F:monoatomic ion channel activity"/>
    <property type="evidence" value="ECO:0007669"/>
    <property type="project" value="InterPro"/>
</dbReference>
<feature type="transmembrane region" description="Helical" evidence="14">
    <location>
        <begin position="684"/>
        <end position="703"/>
    </location>
</feature>
<evidence type="ECO:0000256" key="5">
    <source>
        <dbReference type="ARBA" id="ARBA00022737"/>
    </source>
</evidence>
<keyword evidence="7 12" id="KW-0040">ANK repeat</keyword>
<accession>A0A6F9DW79</accession>
<keyword evidence="3" id="KW-0716">Sensory transduction</keyword>
<proteinExistence type="evidence at transcript level"/>
<protein>
    <submittedName>
        <fullName evidence="16">Transient receptor potential cation channel subfamily A member 1 homolog</fullName>
    </submittedName>
</protein>
<evidence type="ECO:0000256" key="4">
    <source>
        <dbReference type="ARBA" id="ARBA00022692"/>
    </source>
</evidence>
<reference evidence="16" key="1">
    <citation type="submission" date="2020-04" db="EMBL/GenBank/DDBJ databases">
        <authorList>
            <person name="Neveu A P."/>
        </authorList>
    </citation>
    <scope>NUCLEOTIDE SEQUENCE</scope>
    <source>
        <tissue evidence="16">Whole embryo</tissue>
    </source>
</reference>
<dbReference type="PANTHER" id="PTHR47143:SF3">
    <property type="entry name" value="PWWP DOMAIN-CONTAINING PROTEIN"/>
    <property type="match status" value="1"/>
</dbReference>
<keyword evidence="4 14" id="KW-0812">Transmembrane</keyword>
<keyword evidence="9 14" id="KW-0472">Membrane</keyword>
<evidence type="ECO:0000256" key="14">
    <source>
        <dbReference type="SAM" id="Phobius"/>
    </source>
</evidence>
<evidence type="ECO:0000256" key="11">
    <source>
        <dbReference type="ARBA" id="ARBA00036634"/>
    </source>
</evidence>
<dbReference type="PROSITE" id="PS50297">
    <property type="entry name" value="ANK_REP_REGION"/>
    <property type="match status" value="4"/>
</dbReference>
<sequence>MDSDSDATLQDKSKQIHADDVKVQVIDEKQQLLNMDEDPLTSIQAREEDNTEEIQLKNIHPLSSNFRSTNEQFNSENANLHKIAIDGHIEMMRATLNQPEKLFPGEKQLNMQNDAGFTPLHYAVMNQHVEICVLLVDHGADINKCDMDGRTALHLALFKLDLDERSYGARDQETSNNSVLKYLLGNNASIDVKDKQDRTPFHFAALSGSVDSMKLLLEALNKSMHNEDVGSSLVKDQFNSKDCDGKTALHFAAEYRLFKMCEFLTTQGVDMNVRDIEGRTSLHYLVCRTFQKDPSIQISKQLLNEMLDAGGSIDAKDKYRETPLHLACRAGHPEVVRVLLEGKADVTLRCISGWNALDFAIESEDASCTRLIIDSENWREVLKSHSNDLLGGEAINTPIRNLIRKMPEIAEEVFTKCMKSDNSPINHVYYHVVFDYEFLDDEFSCNYWSGDNKDVEVYDAYGHIVDDVLPYSNDLNLLKENHPLNIMVQAKRKTLLRHPLVVSLLNYKWKRFVRPVYILNLLLYLTFMAFFNLYMLTMPPPYSIDSNNVTSSCVAIITEAQPKFGRCYDYNSRGIVAKYFVIVLSVVSLIKEVYQIYSQRISYFQSFTNLFEVSLYILAILTVYSDTSSAGPNYIGVRENWQWQIGAVSIFLSWMVLIMFIQNVPTFGIYVLMFTEVLQTFTKFFFVFVLFILGFAFSFHCLLQNQYAFREWWNAVIKTLLMMMGEFGFEGIFVAEVTAIETGANNHTITVSAVNYRAVSYILFVCFVIVMSIIIMNLLVGLAVDDIKGVQKNAELKSLAMKVKLILDVEYSLPQFIRRRVVPTSRCYYPNEYRQRSDFIQWLFSESNLDYSAINETINPEKNERDQLEKRVESLDQKIVNLDGKVDSLKEMIASHFNANNDDSNP</sequence>
<feature type="coiled-coil region" evidence="13">
    <location>
        <begin position="858"/>
        <end position="892"/>
    </location>
</feature>
<dbReference type="EMBL" id="LR791411">
    <property type="protein sequence ID" value="CAB3267273.1"/>
    <property type="molecule type" value="mRNA"/>
</dbReference>
<evidence type="ECO:0000256" key="2">
    <source>
        <dbReference type="ARBA" id="ARBA00022448"/>
    </source>
</evidence>
<feature type="transmembrane region" description="Helical" evidence="14">
    <location>
        <begin position="645"/>
        <end position="672"/>
    </location>
</feature>
<keyword evidence="2" id="KW-0813">Transport</keyword>
<feature type="repeat" description="ANK" evidence="12">
    <location>
        <begin position="244"/>
        <end position="276"/>
    </location>
</feature>
<gene>
    <name evidence="16" type="primary">Trpa1-003</name>
</gene>
<feature type="repeat" description="ANK" evidence="12">
    <location>
        <begin position="196"/>
        <end position="218"/>
    </location>
</feature>
<feature type="repeat" description="ANK" evidence="12">
    <location>
        <begin position="148"/>
        <end position="195"/>
    </location>
</feature>
<dbReference type="SUPFAM" id="SSF48403">
    <property type="entry name" value="Ankyrin repeat"/>
    <property type="match status" value="1"/>
</dbReference>
<dbReference type="Pfam" id="PF00520">
    <property type="entry name" value="Ion_trans"/>
    <property type="match status" value="1"/>
</dbReference>
<comment type="catalytic activity">
    <reaction evidence="11">
        <text>Ca(2+)(in) = Ca(2+)(out)</text>
        <dbReference type="Rhea" id="RHEA:29671"/>
        <dbReference type="ChEBI" id="CHEBI:29108"/>
    </reaction>
</comment>
<dbReference type="InterPro" id="IPR005821">
    <property type="entry name" value="Ion_trans_dom"/>
</dbReference>
<keyword evidence="6 14" id="KW-1133">Transmembrane helix</keyword>
<feature type="transmembrane region" description="Helical" evidence="14">
    <location>
        <begin position="516"/>
        <end position="536"/>
    </location>
</feature>
<dbReference type="PANTHER" id="PTHR47143">
    <property type="entry name" value="TRANSIENT RECEPTOR POTENTIAL CATION CHANNEL PROTEIN PAINLESS"/>
    <property type="match status" value="1"/>
</dbReference>
<dbReference type="InterPro" id="IPR036770">
    <property type="entry name" value="Ankyrin_rpt-contain_sf"/>
</dbReference>
<name>A0A6F9DW79_9ASCI</name>
<keyword evidence="8" id="KW-0406">Ion transport</keyword>
<feature type="transmembrane region" description="Helical" evidence="14">
    <location>
        <begin position="761"/>
        <end position="784"/>
    </location>
</feature>
<dbReference type="AlphaFoldDB" id="A0A6F9DW79"/>
<feature type="transmembrane region" description="Helical" evidence="14">
    <location>
        <begin position="575"/>
        <end position="594"/>
    </location>
</feature>
<feature type="repeat" description="ANK" evidence="12">
    <location>
        <begin position="115"/>
        <end position="147"/>
    </location>
</feature>
<keyword evidence="13" id="KW-0175">Coiled coil</keyword>
<keyword evidence="10" id="KW-0407">Ion channel</keyword>
<evidence type="ECO:0000256" key="10">
    <source>
        <dbReference type="ARBA" id="ARBA00023303"/>
    </source>
</evidence>
<evidence type="ECO:0000256" key="6">
    <source>
        <dbReference type="ARBA" id="ARBA00022989"/>
    </source>
</evidence>
<dbReference type="InterPro" id="IPR052076">
    <property type="entry name" value="TRP_cation_channel"/>
</dbReference>
<evidence type="ECO:0000256" key="8">
    <source>
        <dbReference type="ARBA" id="ARBA00023065"/>
    </source>
</evidence>
<dbReference type="GO" id="GO:1902495">
    <property type="term" value="C:transmembrane transporter complex"/>
    <property type="evidence" value="ECO:0007669"/>
    <property type="project" value="TreeGrafter"/>
</dbReference>
<evidence type="ECO:0000313" key="16">
    <source>
        <dbReference type="EMBL" id="CAB3267273.1"/>
    </source>
</evidence>
<feature type="repeat" description="ANK" evidence="12">
    <location>
        <begin position="319"/>
        <end position="351"/>
    </location>
</feature>
<evidence type="ECO:0000256" key="13">
    <source>
        <dbReference type="SAM" id="Coils"/>
    </source>
</evidence>
<dbReference type="InterPro" id="IPR002110">
    <property type="entry name" value="Ankyrin_rpt"/>
</dbReference>
<dbReference type="Pfam" id="PF12796">
    <property type="entry name" value="Ank_2"/>
    <property type="match status" value="2"/>
</dbReference>
<dbReference type="Gene3D" id="1.25.40.20">
    <property type="entry name" value="Ankyrin repeat-containing domain"/>
    <property type="match status" value="3"/>
</dbReference>
<evidence type="ECO:0000256" key="9">
    <source>
        <dbReference type="ARBA" id="ARBA00023136"/>
    </source>
</evidence>
<dbReference type="Pfam" id="PF13857">
    <property type="entry name" value="Ank_5"/>
    <property type="match status" value="1"/>
</dbReference>
<organism evidence="16">
    <name type="scientific">Phallusia mammillata</name>
    <dbReference type="NCBI Taxonomy" id="59560"/>
    <lineage>
        <taxon>Eukaryota</taxon>
        <taxon>Metazoa</taxon>
        <taxon>Chordata</taxon>
        <taxon>Tunicata</taxon>
        <taxon>Ascidiacea</taxon>
        <taxon>Phlebobranchia</taxon>
        <taxon>Ascidiidae</taxon>
        <taxon>Phallusia</taxon>
    </lineage>
</organism>
<evidence type="ECO:0000259" key="15">
    <source>
        <dbReference type="Pfam" id="PF00520"/>
    </source>
</evidence>
<keyword evidence="16" id="KW-0675">Receptor</keyword>
<dbReference type="SMART" id="SM00248">
    <property type="entry name" value="ANK"/>
    <property type="match status" value="7"/>
</dbReference>
<comment type="subcellular location">
    <subcellularLocation>
        <location evidence="1">Membrane</location>
        <topology evidence="1">Multi-pass membrane protein</topology>
    </subcellularLocation>
</comment>
<dbReference type="PROSITE" id="PS50088">
    <property type="entry name" value="ANK_REPEAT"/>
    <property type="match status" value="5"/>
</dbReference>
<feature type="transmembrane region" description="Helical" evidence="14">
    <location>
        <begin position="606"/>
        <end position="625"/>
    </location>
</feature>
<evidence type="ECO:0000256" key="7">
    <source>
        <dbReference type="ARBA" id="ARBA00023043"/>
    </source>
</evidence>
<evidence type="ECO:0000256" key="3">
    <source>
        <dbReference type="ARBA" id="ARBA00022606"/>
    </source>
</evidence>
<evidence type="ECO:0000256" key="12">
    <source>
        <dbReference type="PROSITE-ProRule" id="PRU00023"/>
    </source>
</evidence>
<evidence type="ECO:0000256" key="1">
    <source>
        <dbReference type="ARBA" id="ARBA00004141"/>
    </source>
</evidence>